<evidence type="ECO:0000313" key="1">
    <source>
        <dbReference type="EMBL" id="SDC45379.1"/>
    </source>
</evidence>
<gene>
    <name evidence="1" type="ORF">SAMN05660690_1500</name>
</gene>
<accession>A0A1G6LQB2</accession>
<dbReference type="Proteomes" id="UP000199416">
    <property type="component" value="Unassembled WGS sequence"/>
</dbReference>
<organism evidence="1 2">
    <name type="scientific">Geodermatophilus telluris</name>
    <dbReference type="NCBI Taxonomy" id="1190417"/>
    <lineage>
        <taxon>Bacteria</taxon>
        <taxon>Bacillati</taxon>
        <taxon>Actinomycetota</taxon>
        <taxon>Actinomycetes</taxon>
        <taxon>Geodermatophilales</taxon>
        <taxon>Geodermatophilaceae</taxon>
        <taxon>Geodermatophilus</taxon>
    </lineage>
</organism>
<reference evidence="2" key="1">
    <citation type="submission" date="2016-10" db="EMBL/GenBank/DDBJ databases">
        <authorList>
            <person name="Varghese N."/>
            <person name="Submissions S."/>
        </authorList>
    </citation>
    <scope>NUCLEOTIDE SEQUENCE [LARGE SCALE GENOMIC DNA]</scope>
    <source>
        <strain evidence="2">DSM 45421</strain>
    </source>
</reference>
<dbReference type="RefSeq" id="WP_139173506.1">
    <property type="nucleotide sequence ID" value="NZ_FMZF01000002.1"/>
</dbReference>
<dbReference type="InterPro" id="IPR046190">
    <property type="entry name" value="DUF6218"/>
</dbReference>
<sequence length="190" mass="20483">MNAGSSVLAIVDAMDGAPVVWWVDLGPRVAGMSRLSGAWVVDGADRGQTLQALTATRVALFTADGEMALKEHEVATERLLDPEATLAAVIAVRDELQAAYKEAAKTKKNLTAPRWPTLPEPLDIEAVHVPGGDPRTARALGIGRWLNDLCRAWDAVEDERLKRSYMRELGGPADRPLPAVIRDASRRAAA</sequence>
<dbReference type="AlphaFoldDB" id="A0A1G6LQB2"/>
<protein>
    <submittedName>
        <fullName evidence="1">Uncharacterized protein</fullName>
    </submittedName>
</protein>
<name>A0A1G6LQB2_9ACTN</name>
<proteinExistence type="predicted"/>
<evidence type="ECO:0000313" key="2">
    <source>
        <dbReference type="Proteomes" id="UP000199416"/>
    </source>
</evidence>
<dbReference type="Pfam" id="PF19726">
    <property type="entry name" value="DUF6218"/>
    <property type="match status" value="1"/>
</dbReference>
<dbReference type="STRING" id="1190417.SAMN05660690_1500"/>
<dbReference type="OrthoDB" id="4774333at2"/>
<keyword evidence="2" id="KW-1185">Reference proteome</keyword>
<dbReference type="EMBL" id="FMZF01000002">
    <property type="protein sequence ID" value="SDC45379.1"/>
    <property type="molecule type" value="Genomic_DNA"/>
</dbReference>